<evidence type="ECO:0000313" key="2">
    <source>
        <dbReference type="Proteomes" id="UP000828048"/>
    </source>
</evidence>
<accession>A0ACB7XYN4</accession>
<dbReference type="Proteomes" id="UP000828048">
    <property type="component" value="Chromosome 5"/>
</dbReference>
<organism evidence="1 2">
    <name type="scientific">Vaccinium darrowii</name>
    <dbReference type="NCBI Taxonomy" id="229202"/>
    <lineage>
        <taxon>Eukaryota</taxon>
        <taxon>Viridiplantae</taxon>
        <taxon>Streptophyta</taxon>
        <taxon>Embryophyta</taxon>
        <taxon>Tracheophyta</taxon>
        <taxon>Spermatophyta</taxon>
        <taxon>Magnoliopsida</taxon>
        <taxon>eudicotyledons</taxon>
        <taxon>Gunneridae</taxon>
        <taxon>Pentapetalae</taxon>
        <taxon>asterids</taxon>
        <taxon>Ericales</taxon>
        <taxon>Ericaceae</taxon>
        <taxon>Vaccinioideae</taxon>
        <taxon>Vaccinieae</taxon>
        <taxon>Vaccinium</taxon>
    </lineage>
</organism>
<name>A0ACB7XYN4_9ERIC</name>
<proteinExistence type="predicted"/>
<gene>
    <name evidence="1" type="ORF">Vadar_012400</name>
</gene>
<keyword evidence="2" id="KW-1185">Reference proteome</keyword>
<dbReference type="EMBL" id="CM037155">
    <property type="protein sequence ID" value="KAH7846311.1"/>
    <property type="molecule type" value="Genomic_DNA"/>
</dbReference>
<reference evidence="1 2" key="1">
    <citation type="journal article" date="2021" name="Hortic Res">
        <title>High-quality reference genome and annotation aids understanding of berry development for evergreen blueberry (Vaccinium darrowii).</title>
        <authorList>
            <person name="Yu J."/>
            <person name="Hulse-Kemp A.M."/>
            <person name="Babiker E."/>
            <person name="Staton M."/>
        </authorList>
    </citation>
    <scope>NUCLEOTIDE SEQUENCE [LARGE SCALE GENOMIC DNA]</scope>
    <source>
        <strain evidence="2">cv. NJ 8807/NJ 8810</strain>
        <tissue evidence="1">Young leaf</tissue>
    </source>
</reference>
<sequence length="638" mass="72479">MVRKLGYEFEAINFCIKVGGGGFSKIKSDADALGLTKFVNGDRVVKVYSLIEIDNYFATQFSQYLDSIPTPNVTSISPGSKGTTNSTPKTKRATTKSPRSKRTIASTKKTTNKRSIEPVVTTSSPPISGTTSVPPSKGSPPISGTTSMPSMYSKQRILKDFNKFKGHVEVEISGDTSDEYDPESSSDSSDEEVFYDSEYDLTDDDKLFEKNIDRDEDSCALGGPTHIADYESIVEELRAVDGYCGSSSDELDSLCTSSDEDGLKPKKKHKVFNDQTDTENPVFMVGMEFKSHSQFRDAVKEYSIKHGKKIKFLKSDREKVRAVCKKGCPWECYASYVSADQLYRIKTHTSQHKCIRSYDVSWVSGNWIVNKYCNKIRYNLIWLVPSLHTTIQQEWTCKVDIQKVYSAKRKALNIIHGSAIEQFAQLWGYAKEIRQCNPVVEKEKYKTWYWFLELLGQDLNIQNTGAYSFMSDKQKGLIETVRTLYPNAEHRFCVRHLYNNFKQNFKGLVLKDILWKAARATNVQSFNRAMQEMKQIDANAYNWLSDRPPVHWSRSHFSSYSKCDILLNNLSESFNSCILGARDQPIVGMLESIRLILMETIKKKRTAMMRYTGVVCLKVVKAIEKLIGSEYAKGWVPS</sequence>
<protein>
    <submittedName>
        <fullName evidence="1">Uncharacterized protein</fullName>
    </submittedName>
</protein>
<comment type="caution">
    <text evidence="1">The sequence shown here is derived from an EMBL/GenBank/DDBJ whole genome shotgun (WGS) entry which is preliminary data.</text>
</comment>
<evidence type="ECO:0000313" key="1">
    <source>
        <dbReference type="EMBL" id="KAH7846311.1"/>
    </source>
</evidence>